<dbReference type="InterPro" id="IPR041558">
    <property type="entry name" value="MucBP_2"/>
</dbReference>
<feature type="domain" description="Gram-positive cocci surface proteins LPxTG" evidence="7">
    <location>
        <begin position="932"/>
        <end position="967"/>
    </location>
</feature>
<dbReference type="Gene3D" id="3.10.20.320">
    <property type="entry name" value="Putative peptidoglycan bound protein (lpxtg motif)"/>
    <property type="match status" value="4"/>
</dbReference>
<keyword evidence="1" id="KW-0134">Cell wall</keyword>
<keyword evidence="9" id="KW-1185">Reference proteome</keyword>
<dbReference type="Pfam" id="PF17965">
    <property type="entry name" value="MucBP_2"/>
    <property type="match status" value="5"/>
</dbReference>
<name>A0ABS2EM00_9LACO</name>
<dbReference type="Pfam" id="PF17966">
    <property type="entry name" value="Muc_B2"/>
    <property type="match status" value="6"/>
</dbReference>
<evidence type="ECO:0000256" key="6">
    <source>
        <dbReference type="SAM" id="Phobius"/>
    </source>
</evidence>
<reference evidence="8 9" key="1">
    <citation type="journal article" date="2021" name="Sci. Rep.">
        <title>The distribution of antibiotic resistance genes in chicken gut microbiota commensals.</title>
        <authorList>
            <person name="Juricova H."/>
            <person name="Matiasovicova J."/>
            <person name="Kubasova T."/>
            <person name="Cejkova D."/>
            <person name="Rychlik I."/>
        </authorList>
    </citation>
    <scope>NUCLEOTIDE SEQUENCE [LARGE SCALE GENOMIC DNA]</scope>
    <source>
        <strain evidence="8 9">An810</strain>
    </source>
</reference>
<organism evidence="8 9">
    <name type="scientific">Limosilactobacillus alvi</name>
    <dbReference type="NCBI Taxonomy" id="990412"/>
    <lineage>
        <taxon>Bacteria</taxon>
        <taxon>Bacillati</taxon>
        <taxon>Bacillota</taxon>
        <taxon>Bacilli</taxon>
        <taxon>Lactobacillales</taxon>
        <taxon>Lactobacillaceae</taxon>
        <taxon>Limosilactobacillus</taxon>
    </lineage>
</organism>
<proteinExistence type="predicted"/>
<sequence>MANWSKYDAPVIPGYTASVKTVDAGSITPDTKDSQVTITYTANPQSTTIQYVDDDNGGQQVGELTTLRGKTDQTVTPEYNIPANYEYVSGKEASYTFKASGNQPIVVHLKHHHTTTPDQKTVTRTITVTTPDGKQTTTTQTATSTRTIDTDEVTGKQTPGAWQPATWDKFTTPTIDGYVPTVSQVAAKTVTGDTPDEQINITYSANPQTATVTYVDDETGKTVHVTNLHGDTATTVSVPNEVPAGYDLVGTFPSNYTFTSASQQGLTIHLTHHKSTVPETKTVTRTIKLQNPDGTTTTITQKATISRQVTTDAVNGNQTFTPWTTALWAKFEVPTFKGYTPSQLTVAPVTVDGNSQDETVTITYATDPAAIVYFLDEDQLDAKGQPSQVATSGYLSGNFNGPITDPNYAQTLADLQAKGYLLDDQKSTYPTQDKFDTDPKTIQTFYVYLKHQTVATSEKKTVTRTIKVNNPDGTTKTITQAVTIGRQITTDKVTGKQTASGWSSANWTEFKVPTISGYTPSQTTVPAVTVDGSTTDQTVTINYTANPQTVTVKYVDDTTGATVKTTSVQGVAGQTVTIPDDVPSGYQVVGQLPGKYTLTSDDGQTITVHLTHQMTTVPEEKTVTRTITIIKPDGTSQTVTQTATITRRVTTDHVTGGQTFTPWSTAEWPVFNLTNLAVIPGYTPMVVKGSTAHVMVDGATEDTQTQIVYVGQTQSTTIQYVDDETGKVVQTTNLSGKTGETVTPSYQTPSGYDLVDPSQAVTSYTFKASGNQPIIIHLKHHKSTMPETKTVTRTITVINPDGTTKTVTQTATITRQVTTDQVTGEQTATDWTTAKWPAFNVPTLEGYTAKVDGAVEAVTVDATTADQVVTITYIKQATPNKPDQPTVNPTPSQPTSGAPVKPNSSGQSAQGALRPTAATNNDPAATTKMARLPQTGNDNSMAMLSLGFASLVATLGLVIAKKREDQK</sequence>
<evidence type="ECO:0000256" key="5">
    <source>
        <dbReference type="SAM" id="MobiDB-lite"/>
    </source>
</evidence>
<dbReference type="Proteomes" id="UP000776629">
    <property type="component" value="Unassembled WGS sequence"/>
</dbReference>
<evidence type="ECO:0000256" key="3">
    <source>
        <dbReference type="ARBA" id="ARBA00022729"/>
    </source>
</evidence>
<dbReference type="Gene3D" id="3.10.20.470">
    <property type="match status" value="1"/>
</dbReference>
<evidence type="ECO:0000313" key="9">
    <source>
        <dbReference type="Proteomes" id="UP000776629"/>
    </source>
</evidence>
<protein>
    <submittedName>
        <fullName evidence="8">LPXTG cell wall anchor domain-containing protein</fullName>
    </submittedName>
</protein>
<dbReference type="Gene3D" id="2.60.40.4300">
    <property type="match status" value="6"/>
</dbReference>
<keyword evidence="2" id="KW-0964">Secreted</keyword>
<gene>
    <name evidence="8" type="ORF">H5993_01485</name>
</gene>
<evidence type="ECO:0000259" key="7">
    <source>
        <dbReference type="PROSITE" id="PS50847"/>
    </source>
</evidence>
<dbReference type="EMBL" id="JACJJQ010000004">
    <property type="protein sequence ID" value="MBM6753440.1"/>
    <property type="molecule type" value="Genomic_DNA"/>
</dbReference>
<feature type="region of interest" description="Disordered" evidence="5">
    <location>
        <begin position="876"/>
        <end position="924"/>
    </location>
</feature>
<evidence type="ECO:0000256" key="1">
    <source>
        <dbReference type="ARBA" id="ARBA00022512"/>
    </source>
</evidence>
<dbReference type="InterPro" id="IPR019931">
    <property type="entry name" value="LPXTG_anchor"/>
</dbReference>
<evidence type="ECO:0000256" key="4">
    <source>
        <dbReference type="ARBA" id="ARBA00023088"/>
    </source>
</evidence>
<accession>A0ABS2EM00</accession>
<evidence type="ECO:0000256" key="2">
    <source>
        <dbReference type="ARBA" id="ARBA00022525"/>
    </source>
</evidence>
<keyword evidence="6" id="KW-0472">Membrane</keyword>
<dbReference type="NCBIfam" id="TIGR01167">
    <property type="entry name" value="LPXTG_anchor"/>
    <property type="match status" value="1"/>
</dbReference>
<keyword evidence="6" id="KW-0812">Transmembrane</keyword>
<keyword evidence="4" id="KW-0572">Peptidoglycan-anchor</keyword>
<dbReference type="Pfam" id="PF00746">
    <property type="entry name" value="Gram_pos_anchor"/>
    <property type="match status" value="1"/>
</dbReference>
<dbReference type="InterPro" id="IPR041495">
    <property type="entry name" value="Mub_B2"/>
</dbReference>
<comment type="caution">
    <text evidence="8">The sequence shown here is derived from an EMBL/GenBank/DDBJ whole genome shotgun (WGS) entry which is preliminary data.</text>
</comment>
<feature type="compositionally biased region" description="Polar residues" evidence="5">
    <location>
        <begin position="876"/>
        <end position="910"/>
    </location>
</feature>
<keyword evidence="6" id="KW-1133">Transmembrane helix</keyword>
<evidence type="ECO:0000313" key="8">
    <source>
        <dbReference type="EMBL" id="MBM6753440.1"/>
    </source>
</evidence>
<keyword evidence="3" id="KW-0732">Signal</keyword>
<feature type="compositionally biased region" description="Low complexity" evidence="5">
    <location>
        <begin position="915"/>
        <end position="924"/>
    </location>
</feature>
<feature type="transmembrane region" description="Helical" evidence="6">
    <location>
        <begin position="941"/>
        <end position="960"/>
    </location>
</feature>
<dbReference type="PROSITE" id="PS50847">
    <property type="entry name" value="GRAM_POS_ANCHORING"/>
    <property type="match status" value="1"/>
</dbReference>